<dbReference type="KEGG" id="nox:C5F49_04050"/>
<dbReference type="InterPro" id="IPR001818">
    <property type="entry name" value="Pept_M10_metallopeptidase"/>
</dbReference>
<dbReference type="SUPFAM" id="SSF55486">
    <property type="entry name" value="Metalloproteases ('zincins'), catalytic domain"/>
    <property type="match status" value="1"/>
</dbReference>
<dbReference type="GO" id="GO:0008270">
    <property type="term" value="F:zinc ion binding"/>
    <property type="evidence" value="ECO:0007669"/>
    <property type="project" value="InterPro"/>
</dbReference>
<reference evidence="6 7" key="1">
    <citation type="submission" date="2018-02" db="EMBL/GenBank/DDBJ databases">
        <title>Complete genome of Nitrosopumilus oxyclinae HCE1.</title>
        <authorList>
            <person name="Qin W."/>
            <person name="Zheng Y."/>
            <person name="Stahl D.A."/>
        </authorList>
    </citation>
    <scope>NUCLEOTIDE SEQUENCE [LARGE SCALE GENOMIC DNA]</scope>
    <source>
        <strain evidence="6 7">HCE1</strain>
    </source>
</reference>
<proteinExistence type="predicted"/>
<dbReference type="AlphaFoldDB" id="A0A7D5M3T6"/>
<dbReference type="Pfam" id="PF00413">
    <property type="entry name" value="Peptidase_M10"/>
    <property type="match status" value="1"/>
</dbReference>
<dbReference type="Proteomes" id="UP000509441">
    <property type="component" value="Chromosome"/>
</dbReference>
<keyword evidence="2" id="KW-0479">Metal-binding</keyword>
<evidence type="ECO:0000313" key="7">
    <source>
        <dbReference type="Proteomes" id="UP000509441"/>
    </source>
</evidence>
<evidence type="ECO:0000256" key="3">
    <source>
        <dbReference type="ARBA" id="ARBA00022801"/>
    </source>
</evidence>
<evidence type="ECO:0000256" key="2">
    <source>
        <dbReference type="ARBA" id="ARBA00022723"/>
    </source>
</evidence>
<dbReference type="GO" id="GO:0004222">
    <property type="term" value="F:metalloendopeptidase activity"/>
    <property type="evidence" value="ECO:0007669"/>
    <property type="project" value="InterPro"/>
</dbReference>
<keyword evidence="7" id="KW-1185">Reference proteome</keyword>
<accession>A0A7D5M3T6</accession>
<protein>
    <submittedName>
        <fullName evidence="6">Peptidase M10A and M12B matrixin and adamalysin</fullName>
    </submittedName>
</protein>
<gene>
    <name evidence="6" type="ORF">C5F49_04050</name>
</gene>
<keyword evidence="1" id="KW-0645">Protease</keyword>
<dbReference type="PRINTS" id="PR00138">
    <property type="entry name" value="MATRIXIN"/>
</dbReference>
<keyword evidence="3" id="KW-0378">Hydrolase</keyword>
<feature type="domain" description="Peptidase M10 metallopeptidase" evidence="5">
    <location>
        <begin position="142"/>
        <end position="195"/>
    </location>
</feature>
<dbReference type="InterPro" id="IPR021190">
    <property type="entry name" value="Pept_M10A"/>
</dbReference>
<dbReference type="OrthoDB" id="9634at2157"/>
<dbReference type="InterPro" id="IPR024079">
    <property type="entry name" value="MetalloPept_cat_dom_sf"/>
</dbReference>
<evidence type="ECO:0000313" key="6">
    <source>
        <dbReference type="EMBL" id="QLH05555.1"/>
    </source>
</evidence>
<evidence type="ECO:0000256" key="1">
    <source>
        <dbReference type="ARBA" id="ARBA00022670"/>
    </source>
</evidence>
<dbReference type="GO" id="GO:0006508">
    <property type="term" value="P:proteolysis"/>
    <property type="evidence" value="ECO:0007669"/>
    <property type="project" value="UniProtKB-KW"/>
</dbReference>
<dbReference type="GO" id="GO:0031012">
    <property type="term" value="C:extracellular matrix"/>
    <property type="evidence" value="ECO:0007669"/>
    <property type="project" value="InterPro"/>
</dbReference>
<dbReference type="EMBL" id="CP026994">
    <property type="protein sequence ID" value="QLH05555.1"/>
    <property type="molecule type" value="Genomic_DNA"/>
</dbReference>
<evidence type="ECO:0000256" key="4">
    <source>
        <dbReference type="ARBA" id="ARBA00022833"/>
    </source>
</evidence>
<name>A0A7D5M3T6_9ARCH</name>
<sequence length="195" mass="22094">MAVSIAIFIPVEIWAENSEQWSELRHWENVKENKIPVLIVRDAKVSETQVDIVEDAINSKKVKNSGRTLFLGWNEGIKEISKSFGVKVPTLEIQYKLERTEAIIIHLSEKTNSNGYNGYTNLFYDANGNIIKALVTIYNTDELNKLQLESIIRHELGHALGLGHTNVENDLMQPKINMNFNAISLLDLQALASIY</sequence>
<evidence type="ECO:0000259" key="5">
    <source>
        <dbReference type="Pfam" id="PF00413"/>
    </source>
</evidence>
<keyword evidence="4" id="KW-0862">Zinc</keyword>
<dbReference type="Gene3D" id="3.40.390.10">
    <property type="entry name" value="Collagenase (Catalytic Domain)"/>
    <property type="match status" value="1"/>
</dbReference>
<organism evidence="6 7">
    <name type="scientific">Nitrosopumilus oxyclinae</name>
    <dbReference type="NCBI Taxonomy" id="1959104"/>
    <lineage>
        <taxon>Archaea</taxon>
        <taxon>Nitrososphaerota</taxon>
        <taxon>Nitrososphaeria</taxon>
        <taxon>Nitrosopumilales</taxon>
        <taxon>Nitrosopumilaceae</taxon>
        <taxon>Nitrosopumilus</taxon>
    </lineage>
</organism>